<evidence type="ECO:0000256" key="4">
    <source>
        <dbReference type="ARBA" id="ARBA00023002"/>
    </source>
</evidence>
<dbReference type="PROSITE" id="PS00086">
    <property type="entry name" value="CYTOCHROME_P450"/>
    <property type="match status" value="1"/>
</dbReference>
<dbReference type="OrthoDB" id="1844152at2759"/>
<evidence type="ECO:0000256" key="6">
    <source>
        <dbReference type="PIRSR" id="PIRSR602403-1"/>
    </source>
</evidence>
<dbReference type="InterPro" id="IPR002403">
    <property type="entry name" value="Cyt_P450_E_grp-IV"/>
</dbReference>
<dbReference type="InterPro" id="IPR017972">
    <property type="entry name" value="Cyt_P450_CS"/>
</dbReference>
<dbReference type="InterPro" id="IPR001128">
    <property type="entry name" value="Cyt_P450"/>
</dbReference>
<dbReference type="CDD" id="cd11041">
    <property type="entry name" value="CYP503A1-like"/>
    <property type="match status" value="1"/>
</dbReference>
<dbReference type="GO" id="GO:0020037">
    <property type="term" value="F:heme binding"/>
    <property type="evidence" value="ECO:0007669"/>
    <property type="project" value="InterPro"/>
</dbReference>
<keyword evidence="10" id="KW-1185">Reference proteome</keyword>
<dbReference type="AlphaFoldDB" id="A0A9P5PS44"/>
<reference evidence="9" key="1">
    <citation type="submission" date="2020-11" db="EMBL/GenBank/DDBJ databases">
        <authorList>
            <consortium name="DOE Joint Genome Institute"/>
            <person name="Ahrendt S."/>
            <person name="Riley R."/>
            <person name="Andreopoulos W."/>
            <person name="Labutti K."/>
            <person name="Pangilinan J."/>
            <person name="Ruiz-Duenas F.J."/>
            <person name="Barrasa J.M."/>
            <person name="Sanchez-Garcia M."/>
            <person name="Camarero S."/>
            <person name="Miyauchi S."/>
            <person name="Serrano A."/>
            <person name="Linde D."/>
            <person name="Babiker R."/>
            <person name="Drula E."/>
            <person name="Ayuso-Fernandez I."/>
            <person name="Pacheco R."/>
            <person name="Padilla G."/>
            <person name="Ferreira P."/>
            <person name="Barriuso J."/>
            <person name="Kellner H."/>
            <person name="Castanera R."/>
            <person name="Alfaro M."/>
            <person name="Ramirez L."/>
            <person name="Pisabarro A.G."/>
            <person name="Kuo A."/>
            <person name="Tritt A."/>
            <person name="Lipzen A."/>
            <person name="He G."/>
            <person name="Yan M."/>
            <person name="Ng V."/>
            <person name="Cullen D."/>
            <person name="Martin F."/>
            <person name="Rosso M.-N."/>
            <person name="Henrissat B."/>
            <person name="Hibbett D."/>
            <person name="Martinez A.T."/>
            <person name="Grigoriev I.V."/>
        </authorList>
    </citation>
    <scope>NUCLEOTIDE SEQUENCE</scope>
    <source>
        <strain evidence="9">AH 40177</strain>
    </source>
</reference>
<comment type="cofactor">
    <cofactor evidence="1 6">
        <name>heme</name>
        <dbReference type="ChEBI" id="CHEBI:30413"/>
    </cofactor>
</comment>
<dbReference type="GO" id="GO:0016705">
    <property type="term" value="F:oxidoreductase activity, acting on paired donors, with incorporation or reduction of molecular oxygen"/>
    <property type="evidence" value="ECO:0007669"/>
    <property type="project" value="InterPro"/>
</dbReference>
<keyword evidence="5 6" id="KW-0408">Iron</keyword>
<dbReference type="PRINTS" id="PR00465">
    <property type="entry name" value="EP450IV"/>
</dbReference>
<organism evidence="9 10">
    <name type="scientific">Rhodocollybia butyracea</name>
    <dbReference type="NCBI Taxonomy" id="206335"/>
    <lineage>
        <taxon>Eukaryota</taxon>
        <taxon>Fungi</taxon>
        <taxon>Dikarya</taxon>
        <taxon>Basidiomycota</taxon>
        <taxon>Agaricomycotina</taxon>
        <taxon>Agaricomycetes</taxon>
        <taxon>Agaricomycetidae</taxon>
        <taxon>Agaricales</taxon>
        <taxon>Marasmiineae</taxon>
        <taxon>Omphalotaceae</taxon>
        <taxon>Rhodocollybia</taxon>
    </lineage>
</organism>
<keyword evidence="8" id="KW-0812">Transmembrane</keyword>
<dbReference type="GO" id="GO:0004497">
    <property type="term" value="F:monooxygenase activity"/>
    <property type="evidence" value="ECO:0007669"/>
    <property type="project" value="UniProtKB-KW"/>
</dbReference>
<feature type="binding site" description="axial binding residue" evidence="6">
    <location>
        <position position="464"/>
    </location>
    <ligand>
        <name>heme</name>
        <dbReference type="ChEBI" id="CHEBI:30413"/>
    </ligand>
    <ligandPart>
        <name>Fe</name>
        <dbReference type="ChEBI" id="CHEBI:18248"/>
    </ligandPart>
</feature>
<dbReference type="Gene3D" id="1.10.630.10">
    <property type="entry name" value="Cytochrome P450"/>
    <property type="match status" value="1"/>
</dbReference>
<keyword evidence="7" id="KW-0503">Monooxygenase</keyword>
<keyword evidence="3 6" id="KW-0479">Metal-binding</keyword>
<dbReference type="Pfam" id="PF00067">
    <property type="entry name" value="p450"/>
    <property type="match status" value="1"/>
</dbReference>
<keyword evidence="8" id="KW-1133">Transmembrane helix</keyword>
<evidence type="ECO:0000256" key="3">
    <source>
        <dbReference type="ARBA" id="ARBA00022723"/>
    </source>
</evidence>
<evidence type="ECO:0000256" key="8">
    <source>
        <dbReference type="SAM" id="Phobius"/>
    </source>
</evidence>
<keyword evidence="6 7" id="KW-0349">Heme</keyword>
<sequence length="521" mass="58716">MSFRSSSSSTRVFQAIALGVILLATYLIPKVVRWRNRMAKLNAIPTVGNSGFFSSYISARRFKDHAPEIIQEGYRKASLFYPGQAFKVPLPDRWHVIVSGEEMVNDLKKASDFDVSFDDATSETMQTEYTLGKDAKNPYTIPVVRSSLTRALPSQFHDLQDEIEASFNDLIPAKETEWMKVSMLSTVMKLVSRTSNRFFVGLPLCRDPDYVDLNINFTIDAFNGATTLRHYPGFLKPLVRQFLTNVPECMARAQKHLAPIIEERLAKEKTYGTLDWPDKPNDLITWLLDEAHVQGNGKRPEDIVTKTVHYVILVNFAAIHTTSITFTNTIYYLAANPEIADPLREEINSTLQELGWTKGAMGKMIKLDSFLKETQRLTGVSGLSMDRMVLRDFTFSNGTVVPAGTIVGTALYGLHHDEAHYDDPETFRPFRFSAVREHDGENLKHQMVAIDPSFGLFGGGRHMCPGRFFAVNEIKALIAHVLLTYDVKFEDDKGVPPPVWNGAAYSPNRSAEVMFRKRAEA</sequence>
<keyword evidence="8" id="KW-0472">Membrane</keyword>
<comment type="caution">
    <text evidence="9">The sequence shown here is derived from an EMBL/GenBank/DDBJ whole genome shotgun (WGS) entry which is preliminary data.</text>
</comment>
<gene>
    <name evidence="9" type="ORF">BDP27DRAFT_1422215</name>
</gene>
<keyword evidence="4 7" id="KW-0560">Oxidoreductase</keyword>
<dbReference type="Proteomes" id="UP000772434">
    <property type="component" value="Unassembled WGS sequence"/>
</dbReference>
<protein>
    <submittedName>
        <fullName evidence="9">Cytochrome P450</fullName>
    </submittedName>
</protein>
<dbReference type="GO" id="GO:0005506">
    <property type="term" value="F:iron ion binding"/>
    <property type="evidence" value="ECO:0007669"/>
    <property type="project" value="InterPro"/>
</dbReference>
<dbReference type="PANTHER" id="PTHR46206">
    <property type="entry name" value="CYTOCHROME P450"/>
    <property type="match status" value="1"/>
</dbReference>
<feature type="transmembrane region" description="Helical" evidence="8">
    <location>
        <begin position="12"/>
        <end position="32"/>
    </location>
</feature>
<evidence type="ECO:0000256" key="2">
    <source>
        <dbReference type="ARBA" id="ARBA00010617"/>
    </source>
</evidence>
<dbReference type="SUPFAM" id="SSF48264">
    <property type="entry name" value="Cytochrome P450"/>
    <property type="match status" value="1"/>
</dbReference>
<dbReference type="EMBL" id="JADNRY010000064">
    <property type="protein sequence ID" value="KAF9068182.1"/>
    <property type="molecule type" value="Genomic_DNA"/>
</dbReference>
<comment type="similarity">
    <text evidence="2 7">Belongs to the cytochrome P450 family.</text>
</comment>
<evidence type="ECO:0000256" key="5">
    <source>
        <dbReference type="ARBA" id="ARBA00023004"/>
    </source>
</evidence>
<evidence type="ECO:0000256" key="7">
    <source>
        <dbReference type="RuleBase" id="RU000461"/>
    </source>
</evidence>
<accession>A0A9P5PS44</accession>
<evidence type="ECO:0000313" key="9">
    <source>
        <dbReference type="EMBL" id="KAF9068182.1"/>
    </source>
</evidence>
<proteinExistence type="inferred from homology"/>
<evidence type="ECO:0000313" key="10">
    <source>
        <dbReference type="Proteomes" id="UP000772434"/>
    </source>
</evidence>
<dbReference type="InterPro" id="IPR036396">
    <property type="entry name" value="Cyt_P450_sf"/>
</dbReference>
<name>A0A9P5PS44_9AGAR</name>
<evidence type="ECO:0000256" key="1">
    <source>
        <dbReference type="ARBA" id="ARBA00001971"/>
    </source>
</evidence>